<keyword evidence="4" id="KW-1133">Transmembrane helix</keyword>
<feature type="region of interest" description="Disordered" evidence="3">
    <location>
        <begin position="1"/>
        <end position="52"/>
    </location>
</feature>
<dbReference type="Gene3D" id="2.40.420.20">
    <property type="match status" value="1"/>
</dbReference>
<evidence type="ECO:0000313" key="8">
    <source>
        <dbReference type="Proteomes" id="UP000054078"/>
    </source>
</evidence>
<evidence type="ECO:0000259" key="5">
    <source>
        <dbReference type="Pfam" id="PF25917"/>
    </source>
</evidence>
<evidence type="ECO:0000256" key="2">
    <source>
        <dbReference type="SAM" id="Coils"/>
    </source>
</evidence>
<keyword evidence="4" id="KW-0812">Transmembrane</keyword>
<reference evidence="7 8" key="1">
    <citation type="submission" date="2015-12" db="EMBL/GenBank/DDBJ databases">
        <title>Draft Genome Sequence of Olsenella scatoligenes SK9K4T; a Producer of 3-Methylindole- (skatole) and 4-Methylphenol- (p-cresol) Isolated from Pig Feces.</title>
        <authorList>
            <person name="Li X."/>
            <person name="Borg B."/>
            <person name="Canibe N."/>
        </authorList>
    </citation>
    <scope>NUCLEOTIDE SEQUENCE [LARGE SCALE GENOMIC DNA]</scope>
    <source>
        <strain evidence="7 8">SK9K4</strain>
    </source>
</reference>
<organism evidence="7 8">
    <name type="scientific">Tractidigestivibacter scatoligenes</name>
    <name type="common">Olsenella scatoligenes</name>
    <dbReference type="NCBI Taxonomy" id="1299998"/>
    <lineage>
        <taxon>Bacteria</taxon>
        <taxon>Bacillati</taxon>
        <taxon>Actinomycetota</taxon>
        <taxon>Coriobacteriia</taxon>
        <taxon>Coriobacteriales</taxon>
        <taxon>Atopobiaceae</taxon>
        <taxon>Tractidigestivibacter</taxon>
    </lineage>
</organism>
<feature type="coiled-coil region" evidence="2">
    <location>
        <begin position="161"/>
        <end position="188"/>
    </location>
</feature>
<dbReference type="STRING" id="1299998.AUL39_06505"/>
<dbReference type="Pfam" id="PF25917">
    <property type="entry name" value="BSH_RND"/>
    <property type="match status" value="1"/>
</dbReference>
<dbReference type="InterPro" id="IPR058625">
    <property type="entry name" value="MdtA-like_BSH"/>
</dbReference>
<evidence type="ECO:0000259" key="6">
    <source>
        <dbReference type="Pfam" id="PF25990"/>
    </source>
</evidence>
<feature type="compositionally biased region" description="Basic and acidic residues" evidence="3">
    <location>
        <begin position="1"/>
        <end position="18"/>
    </location>
</feature>
<dbReference type="OrthoDB" id="3186084at2"/>
<keyword evidence="4" id="KW-0472">Membrane</keyword>
<dbReference type="GO" id="GO:1990281">
    <property type="term" value="C:efflux pump complex"/>
    <property type="evidence" value="ECO:0007669"/>
    <property type="project" value="TreeGrafter"/>
</dbReference>
<feature type="domain" description="YknX-like beta-barrel" evidence="6">
    <location>
        <begin position="289"/>
        <end position="373"/>
    </location>
</feature>
<dbReference type="SUPFAM" id="SSF111369">
    <property type="entry name" value="HlyD-like secretion proteins"/>
    <property type="match status" value="1"/>
</dbReference>
<dbReference type="AlphaFoldDB" id="A0A100YWB7"/>
<proteinExistence type="inferred from homology"/>
<dbReference type="Proteomes" id="UP000054078">
    <property type="component" value="Unassembled WGS sequence"/>
</dbReference>
<dbReference type="PANTHER" id="PTHR30469">
    <property type="entry name" value="MULTIDRUG RESISTANCE PROTEIN MDTA"/>
    <property type="match status" value="1"/>
</dbReference>
<evidence type="ECO:0000256" key="3">
    <source>
        <dbReference type="SAM" id="MobiDB-lite"/>
    </source>
</evidence>
<dbReference type="Gene3D" id="2.40.50.100">
    <property type="match status" value="1"/>
</dbReference>
<keyword evidence="8" id="KW-1185">Reference proteome</keyword>
<protein>
    <submittedName>
        <fullName evidence="7">Uncharacterized protein</fullName>
    </submittedName>
</protein>
<evidence type="ECO:0000313" key="7">
    <source>
        <dbReference type="EMBL" id="KUH58622.1"/>
    </source>
</evidence>
<comment type="caution">
    <text evidence="7">The sequence shown here is derived from an EMBL/GenBank/DDBJ whole genome shotgun (WGS) entry which is preliminary data.</text>
</comment>
<evidence type="ECO:0000256" key="1">
    <source>
        <dbReference type="ARBA" id="ARBA00009477"/>
    </source>
</evidence>
<dbReference type="Pfam" id="PF25990">
    <property type="entry name" value="Beta-barrel_YknX"/>
    <property type="match status" value="1"/>
</dbReference>
<name>A0A100YWB7_TRASO</name>
<dbReference type="NCBIfam" id="TIGR01730">
    <property type="entry name" value="RND_mfp"/>
    <property type="match status" value="1"/>
</dbReference>
<dbReference type="InterPro" id="IPR006143">
    <property type="entry name" value="RND_pump_MFP"/>
</dbReference>
<dbReference type="GO" id="GO:0015562">
    <property type="term" value="F:efflux transmembrane transporter activity"/>
    <property type="evidence" value="ECO:0007669"/>
    <property type="project" value="TreeGrafter"/>
</dbReference>
<dbReference type="RefSeq" id="WP_059054771.1">
    <property type="nucleotide sequence ID" value="NZ_LOJF01000009.1"/>
</dbReference>
<evidence type="ECO:0000256" key="4">
    <source>
        <dbReference type="SAM" id="Phobius"/>
    </source>
</evidence>
<dbReference type="InterPro" id="IPR058636">
    <property type="entry name" value="Beta-barrel_YknX"/>
</dbReference>
<sequence>MSQETDHTNYLGEPDKTTPKAHPLDSLPVISGDSPTAPPPLPGESAEEDEDTRDAMASLLAHRKKRRRRNIIVGVVAACAVVAVLVWTVTSQQSANAPEEPSLQTTPVMRGEFTDEVKASGNVQPMNSVVVTPEVDGIISEVFVSEGDYVEEGTTLLTIRNDSLDKAVREADIQLRSAKTQLSSAKENYTTAYNAYYADQTDLATVNSAADAVDAAQLSLETAQSAYDDAVATAGKRTVTAPASGTIVVMNAVEGAAVGSGAGAGAAATATSAAGSSGALITIGDLSQMTVSVQVNEMDISKVSVGQAARATFSALPNVELDATVTRIATVSSSDAQGAIPGYGGNVVTYAVDLLIPNPDPSLKPGMTASVTISSTDIPDALMLPLSAVDGEGDQAMVGVVTGQDDSGFPTTEARHITVLASNGTMAAVEGDIAEGDEVVIGVMQGGAETGADTMTGEASSSSSAA</sequence>
<dbReference type="EMBL" id="LOJF01000009">
    <property type="protein sequence ID" value="KUH58622.1"/>
    <property type="molecule type" value="Genomic_DNA"/>
</dbReference>
<dbReference type="Gene3D" id="2.40.30.170">
    <property type="match status" value="1"/>
</dbReference>
<accession>A0A100YWB7</accession>
<feature type="domain" description="Multidrug resistance protein MdtA-like barrel-sandwich hybrid" evidence="5">
    <location>
        <begin position="128"/>
        <end position="266"/>
    </location>
</feature>
<feature type="transmembrane region" description="Helical" evidence="4">
    <location>
        <begin position="71"/>
        <end position="89"/>
    </location>
</feature>
<gene>
    <name evidence="7" type="ORF">AUL39_06505</name>
</gene>
<keyword evidence="2" id="KW-0175">Coiled coil</keyword>
<comment type="similarity">
    <text evidence="1">Belongs to the membrane fusion protein (MFP) (TC 8.A.1) family.</text>
</comment>
<dbReference type="PANTHER" id="PTHR30469:SF33">
    <property type="entry name" value="SLR1207 PROTEIN"/>
    <property type="match status" value="1"/>
</dbReference>